<proteinExistence type="predicted"/>
<protein>
    <submittedName>
        <fullName evidence="1">Uncharacterized protein</fullName>
    </submittedName>
</protein>
<sequence length="89" mass="9761">MKIAGGYILRASFTTFLTLISPLISAFCTSLCPLKRYNDHWLVTAVVSPAASIKSTTMATTVFIGRFSFRSLSSKPSSERFFIILSTTS</sequence>
<evidence type="ECO:0000313" key="1">
    <source>
        <dbReference type="EMBL" id="JAW15195.1"/>
    </source>
</evidence>
<name>A0A224XRQ5_9HEMI</name>
<dbReference type="AlphaFoldDB" id="A0A224XRQ5"/>
<accession>A0A224XRQ5</accession>
<dbReference type="EMBL" id="GFTR01001231">
    <property type="protein sequence ID" value="JAW15195.1"/>
    <property type="molecule type" value="Transcribed_RNA"/>
</dbReference>
<organism evidence="1">
    <name type="scientific">Panstrongylus lignarius</name>
    <dbReference type="NCBI Taxonomy" id="156445"/>
    <lineage>
        <taxon>Eukaryota</taxon>
        <taxon>Metazoa</taxon>
        <taxon>Ecdysozoa</taxon>
        <taxon>Arthropoda</taxon>
        <taxon>Hexapoda</taxon>
        <taxon>Insecta</taxon>
        <taxon>Pterygota</taxon>
        <taxon>Neoptera</taxon>
        <taxon>Paraneoptera</taxon>
        <taxon>Hemiptera</taxon>
        <taxon>Heteroptera</taxon>
        <taxon>Panheteroptera</taxon>
        <taxon>Cimicomorpha</taxon>
        <taxon>Reduviidae</taxon>
        <taxon>Triatominae</taxon>
        <taxon>Panstrongylus</taxon>
    </lineage>
</organism>
<reference evidence="1" key="1">
    <citation type="journal article" date="2018" name="PLoS Negl. Trop. Dis.">
        <title>An insight into the salivary gland and fat body transcriptome of Panstrongylus lignarius (Hemiptera: Heteroptera), the main vector of Chagas disease in Peru.</title>
        <authorList>
            <person name="Nevoa J.C."/>
            <person name="Mendes M.T."/>
            <person name="da Silva M.V."/>
            <person name="Soares S.C."/>
            <person name="Oliveira C.J.F."/>
            <person name="Ribeiro J.M.C."/>
        </authorList>
    </citation>
    <scope>NUCLEOTIDE SEQUENCE</scope>
</reference>